<name>A0A0M3K3R1_ANISI</name>
<feature type="transmembrane region" description="Helical" evidence="1">
    <location>
        <begin position="95"/>
        <end position="117"/>
    </location>
</feature>
<proteinExistence type="predicted"/>
<sequence>MSNILPLLVGEWSRQSSKDETKMLKRSRRKQAITWCTTSTIAALVLSIFTIMKLHWDHELMMISVFEIIVYISAAFACICGCLRDDPYLIIPHILIAVLVIIIRFIVFILALIAAVFPQSYNELLRSRNHHNGYPNDIKQC</sequence>
<keyword evidence="1" id="KW-0472">Membrane</keyword>
<organism evidence="4">
    <name type="scientific">Anisakis simplex</name>
    <name type="common">Herring worm</name>
    <dbReference type="NCBI Taxonomy" id="6269"/>
    <lineage>
        <taxon>Eukaryota</taxon>
        <taxon>Metazoa</taxon>
        <taxon>Ecdysozoa</taxon>
        <taxon>Nematoda</taxon>
        <taxon>Chromadorea</taxon>
        <taxon>Rhabditida</taxon>
        <taxon>Spirurina</taxon>
        <taxon>Ascaridomorpha</taxon>
        <taxon>Ascaridoidea</taxon>
        <taxon>Anisakidae</taxon>
        <taxon>Anisakis</taxon>
        <taxon>Anisakis simplex complex</taxon>
    </lineage>
</organism>
<reference evidence="4" key="1">
    <citation type="submission" date="2017-02" db="UniProtKB">
        <authorList>
            <consortium name="WormBaseParasite"/>
        </authorList>
    </citation>
    <scope>IDENTIFICATION</scope>
</reference>
<evidence type="ECO:0000313" key="2">
    <source>
        <dbReference type="EMBL" id="VDK53936.1"/>
    </source>
</evidence>
<gene>
    <name evidence="2" type="ORF">ASIM_LOCUS15009</name>
</gene>
<feature type="transmembrane region" description="Helical" evidence="1">
    <location>
        <begin position="60"/>
        <end position="83"/>
    </location>
</feature>
<keyword evidence="1" id="KW-1133">Transmembrane helix</keyword>
<evidence type="ECO:0000313" key="3">
    <source>
        <dbReference type="Proteomes" id="UP000267096"/>
    </source>
</evidence>
<dbReference type="Proteomes" id="UP000267096">
    <property type="component" value="Unassembled WGS sequence"/>
</dbReference>
<keyword evidence="3" id="KW-1185">Reference proteome</keyword>
<accession>A0A0M3K3R1</accession>
<dbReference type="EMBL" id="UYRR01032053">
    <property type="protein sequence ID" value="VDK53936.1"/>
    <property type="molecule type" value="Genomic_DNA"/>
</dbReference>
<keyword evidence="1" id="KW-0812">Transmembrane</keyword>
<protein>
    <submittedName>
        <fullName evidence="4">Inner membrane protein</fullName>
    </submittedName>
</protein>
<dbReference type="AlphaFoldDB" id="A0A0M3K3R1"/>
<feature type="transmembrane region" description="Helical" evidence="1">
    <location>
        <begin position="32"/>
        <end position="54"/>
    </location>
</feature>
<evidence type="ECO:0000256" key="1">
    <source>
        <dbReference type="SAM" id="Phobius"/>
    </source>
</evidence>
<dbReference type="WBParaSite" id="ASIM_0001560201-mRNA-1">
    <property type="protein sequence ID" value="ASIM_0001560201-mRNA-1"/>
    <property type="gene ID" value="ASIM_0001560201"/>
</dbReference>
<reference evidence="2 3" key="2">
    <citation type="submission" date="2018-11" db="EMBL/GenBank/DDBJ databases">
        <authorList>
            <consortium name="Pathogen Informatics"/>
        </authorList>
    </citation>
    <scope>NUCLEOTIDE SEQUENCE [LARGE SCALE GENOMIC DNA]</scope>
</reference>
<evidence type="ECO:0000313" key="4">
    <source>
        <dbReference type="WBParaSite" id="ASIM_0001560201-mRNA-1"/>
    </source>
</evidence>